<evidence type="ECO:0000256" key="1">
    <source>
        <dbReference type="SAM" id="MobiDB-lite"/>
    </source>
</evidence>
<feature type="transmembrane region" description="Helical" evidence="2">
    <location>
        <begin position="1086"/>
        <end position="1106"/>
    </location>
</feature>
<feature type="transmembrane region" description="Helical" evidence="2">
    <location>
        <begin position="1113"/>
        <end position="1133"/>
    </location>
</feature>
<gene>
    <name evidence="3" type="ORF">JANAI62_29460</name>
</gene>
<feature type="compositionally biased region" description="Pro residues" evidence="1">
    <location>
        <begin position="1342"/>
        <end position="1351"/>
    </location>
</feature>
<keyword evidence="2" id="KW-0472">Membrane</keyword>
<dbReference type="Gene3D" id="3.30.70.1430">
    <property type="entry name" value="Multidrug efflux transporter AcrB pore domain"/>
    <property type="match status" value="1"/>
</dbReference>
<feature type="transmembrane region" description="Helical" evidence="2">
    <location>
        <begin position="464"/>
        <end position="489"/>
    </location>
</feature>
<dbReference type="SUPFAM" id="SSF82714">
    <property type="entry name" value="Multidrug efflux transporter AcrB TolC docking domain, DN and DC subdomains"/>
    <property type="match status" value="1"/>
</dbReference>
<dbReference type="InterPro" id="IPR027463">
    <property type="entry name" value="AcrB_DN_DC_subdom"/>
</dbReference>
<feature type="transmembrane region" description="Helical" evidence="2">
    <location>
        <begin position="336"/>
        <end position="355"/>
    </location>
</feature>
<dbReference type="Proteomes" id="UP000786693">
    <property type="component" value="Unassembled WGS sequence"/>
</dbReference>
<sequence length="1351" mass="145277">MTGIIDWAAGRARMVLAFVILSVVAGVVAYVSLPKEGEPDIDIPGIFVSVPFAGISASDAEKLLVKPMETELKEVDGLKEMTATASEGFAGVFLEFEFGWDKAATIADVRDKMNNAEADFPSGADQYIIDEINFSEFPILIISLSGQAPERTLLRLANDMQDALEGMPAILEAGLAGHRDEMLEVLIDPLALEAYNVTAGELINVVTNNNMLVATGAVETDSGAFPVKIPGSFDDTTDVYALPVKTDGDRIITLGDLATINLTFEDRLGTARYNGDSTVALQVVKRKGFNIIDTAAEVRALVDETVAGWPTELQQAVDVEVTLDQSRTVRSMVSQLEGSVLTAIALVMIVVLAALGTRSALLVGFAIPTSFLLSFALMGALGLTISNIVMFGLILAVGMLVDGAIVVVEYADKRIQEGSGPMAAYTEAAKRMFWPVVSSTATTLCAFLPMLFWPGVPGEFMGMLPVTLIFVLSASLIVALVYLPVLGGVMGRISRTIGGASGWMRAKLPWIIRAILTIGAAWLMIVSILVTLNPLLLFPEANDVTFLMMVPGAAGFVLSCLILSACMGSVTWHRTQKRITSGYRRSMFGHLVHLIVGNPLGPIAAVGIVGASVFVTFFVLLPNNFKGVEFFVESELEAANIYVRARGNLSLTEKDRLLRQAEEMVLATPGIQSAFAFAGDGGLNSGGPGAAGGPSDTIGQIQIEMVPWEDRPTVPNPWFDIYGYTVNTQVVDPAFDGDAIADEVLARLRTIPGIKVDLSANDRGPAQGKPVHLRLRGDNWQELQAATRTMGEVFAETPGLIDLEDTLPLPGIDWEIDVDVEKAGRFGADVATVGAMVQLVTRGILLDTMRVDTSDDEIEIRVRLPEEDRVLSTLDTLRVRTDDGLVPLANFIERRPVPQLAQIDRVDAVRFFDVKADVRTGLSIVRGTDPSTVDSETPETFDVGFGRLLTEEEATDFIGELVLRLYSPKSGVSAFLSSVLGQDPLDVMIIGFDSVTYPGGFEAASERLNMIPSEKLPALSDAVARGDTEVLQLLNESQGSVTIATVNPTERITYLTGQLETGDLLPASVSWEWTGDQEEQAESGAFLVQAFAGALGLMFIILLAQFNSIYNSVLVLLAVVLSTTGVFIGMMVMDQAFSIIMTGTGIVALAGIVVNNNIVLIDTYQEYSRYMPRIEAITRTAEDRIRPVLLTTLTTMAGLAPMMFGLSVDFIAGGYSIGSPTSLWWIQLATAVVWGLGIATVLTLLFTPAMLAGRVWVVTYAIALFRLLGRVGFGRASRWGQDWTLRRAARRVKAPTLLWADEDDAGTLEATMGQPRSQVSSGPVSVVDPRSEETAPSDDTLPPHPPLRAAE</sequence>
<feature type="compositionally biased region" description="Polar residues" evidence="1">
    <location>
        <begin position="1314"/>
        <end position="1323"/>
    </location>
</feature>
<dbReference type="Gene3D" id="3.30.2090.10">
    <property type="entry name" value="Multidrug efflux transporter AcrB TolC docking domain, DN and DC subdomains"/>
    <property type="match status" value="2"/>
</dbReference>
<dbReference type="SUPFAM" id="SSF82866">
    <property type="entry name" value="Multidrug efflux transporter AcrB transmembrane domain"/>
    <property type="match status" value="2"/>
</dbReference>
<feature type="transmembrane region" description="Helical" evidence="2">
    <location>
        <begin position="432"/>
        <end position="452"/>
    </location>
</feature>
<feature type="transmembrane region" description="Helical" evidence="2">
    <location>
        <begin position="1224"/>
        <end position="1246"/>
    </location>
</feature>
<keyword evidence="2" id="KW-0812">Transmembrane</keyword>
<feature type="transmembrane region" description="Helical" evidence="2">
    <location>
        <begin position="1185"/>
        <end position="1204"/>
    </location>
</feature>
<feature type="transmembrane region" description="Helical" evidence="2">
    <location>
        <begin position="12"/>
        <end position="33"/>
    </location>
</feature>
<feature type="transmembrane region" description="Helical" evidence="2">
    <location>
        <begin position="544"/>
        <end position="570"/>
    </location>
</feature>
<name>A0ABQ4NPI6_9RHOB</name>
<dbReference type="Gene3D" id="3.30.70.1320">
    <property type="entry name" value="Multidrug efflux transporter AcrB pore domain like"/>
    <property type="match status" value="1"/>
</dbReference>
<dbReference type="RefSeq" id="WP_220749813.1">
    <property type="nucleotide sequence ID" value="NZ_BPFH01000005.1"/>
</dbReference>
<evidence type="ECO:0000313" key="3">
    <source>
        <dbReference type="EMBL" id="GIT96323.1"/>
    </source>
</evidence>
<evidence type="ECO:0000256" key="2">
    <source>
        <dbReference type="SAM" id="Phobius"/>
    </source>
</evidence>
<keyword evidence="4" id="KW-1185">Reference proteome</keyword>
<evidence type="ECO:0008006" key="5">
    <source>
        <dbReference type="Google" id="ProtNLM"/>
    </source>
</evidence>
<feature type="transmembrane region" description="Helical" evidence="2">
    <location>
        <begin position="1139"/>
        <end position="1164"/>
    </location>
</feature>
<feature type="transmembrane region" description="Helical" evidence="2">
    <location>
        <begin position="510"/>
        <end position="532"/>
    </location>
</feature>
<proteinExistence type="predicted"/>
<keyword evidence="2" id="KW-1133">Transmembrane helix</keyword>
<dbReference type="PANTHER" id="PTHR32063">
    <property type="match status" value="1"/>
</dbReference>
<dbReference type="PANTHER" id="PTHR32063:SF0">
    <property type="entry name" value="SWARMING MOTILITY PROTEIN SWRC"/>
    <property type="match status" value="1"/>
</dbReference>
<dbReference type="Pfam" id="PF00873">
    <property type="entry name" value="ACR_tran"/>
    <property type="match status" value="3"/>
</dbReference>
<dbReference type="PRINTS" id="PR00702">
    <property type="entry name" value="ACRIFLAVINRP"/>
</dbReference>
<reference evidence="3 4" key="1">
    <citation type="submission" date="2021-05" db="EMBL/GenBank/DDBJ databases">
        <title>Bacteria Genome sequencing.</title>
        <authorList>
            <person name="Takabe Y."/>
            <person name="Nakajima Y."/>
            <person name="Suzuki S."/>
            <person name="Shiozaki T."/>
        </authorList>
    </citation>
    <scope>NUCLEOTIDE SEQUENCE [LARGE SCALE GENOMIC DNA]</scope>
    <source>
        <strain evidence="3 4">AI_62</strain>
    </source>
</reference>
<feature type="transmembrane region" description="Helical" evidence="2">
    <location>
        <begin position="591"/>
        <end position="621"/>
    </location>
</feature>
<feature type="region of interest" description="Disordered" evidence="1">
    <location>
        <begin position="1309"/>
        <end position="1351"/>
    </location>
</feature>
<dbReference type="InterPro" id="IPR001036">
    <property type="entry name" value="Acrflvin-R"/>
</dbReference>
<accession>A0ABQ4NPI6</accession>
<feature type="transmembrane region" description="Helical" evidence="2">
    <location>
        <begin position="362"/>
        <end position="382"/>
    </location>
</feature>
<organism evidence="3 4">
    <name type="scientific">Jannaschia pagri</name>
    <dbReference type="NCBI Taxonomy" id="2829797"/>
    <lineage>
        <taxon>Bacteria</taxon>
        <taxon>Pseudomonadati</taxon>
        <taxon>Pseudomonadota</taxon>
        <taxon>Alphaproteobacteria</taxon>
        <taxon>Rhodobacterales</taxon>
        <taxon>Roseobacteraceae</taxon>
        <taxon>Jannaschia</taxon>
    </lineage>
</organism>
<evidence type="ECO:0000313" key="4">
    <source>
        <dbReference type="Proteomes" id="UP000786693"/>
    </source>
</evidence>
<dbReference type="EMBL" id="BPFH01000005">
    <property type="protein sequence ID" value="GIT96323.1"/>
    <property type="molecule type" value="Genomic_DNA"/>
</dbReference>
<dbReference type="Gene3D" id="1.20.1640.10">
    <property type="entry name" value="Multidrug efflux transporter AcrB transmembrane domain"/>
    <property type="match status" value="3"/>
</dbReference>
<dbReference type="SUPFAM" id="SSF82693">
    <property type="entry name" value="Multidrug efflux transporter AcrB pore domain, PN1, PN2, PC1 and PC2 subdomains"/>
    <property type="match status" value="2"/>
</dbReference>
<feature type="transmembrane region" description="Helical" evidence="2">
    <location>
        <begin position="388"/>
        <end position="411"/>
    </location>
</feature>
<comment type="caution">
    <text evidence="3">The sequence shown here is derived from an EMBL/GenBank/DDBJ whole genome shotgun (WGS) entry which is preliminary data.</text>
</comment>
<protein>
    <recommendedName>
        <fullName evidence="5">Multidrug efflux pump</fullName>
    </recommendedName>
</protein>